<keyword evidence="1" id="KW-0175">Coiled coil</keyword>
<dbReference type="EMBL" id="CALNXI010000614">
    <property type="protein sequence ID" value="CAH3030137.1"/>
    <property type="molecule type" value="Genomic_DNA"/>
</dbReference>
<evidence type="ECO:0000313" key="3">
    <source>
        <dbReference type="Proteomes" id="UP001159427"/>
    </source>
</evidence>
<accession>A0ABN8MPC4</accession>
<feature type="coiled-coil region" evidence="1">
    <location>
        <begin position="350"/>
        <end position="377"/>
    </location>
</feature>
<dbReference type="Proteomes" id="UP001159427">
    <property type="component" value="Unassembled WGS sequence"/>
</dbReference>
<gene>
    <name evidence="2" type="ORF">PEVE_00037444</name>
</gene>
<proteinExistence type="predicted"/>
<sequence length="832" mass="95756">MYGEGVRLVCPSGAVETPVSVSVTLEHPFKYYRLLVQKDLAKDVMFGAPIINLRPNGCFFKKPVTLITKFEIPGWKFSDVLILHGTEASLGKITWEDITHSAKTDEASQEVIIELNHFSRIAVLKRRTRIRLKDFVSRLNLHAFHYRLLVLRRGGSLSEKVRNEVEDELALLFVSEDVYHEQFYKLQKNSALVQLEKDQFVKLHVTRSETPEGRRRISNNENLTVDIQVGEDYKLVDSHQESRQFSVQASIWWNAGKVVRLSLKSKRDVRSLCGAITVQGEYGHISTWHFSEEDLRGYVRSLLGVEDAIFNLIPIARSFGMPEEVMNELTECWNDESEQLDIILRHWSREKNVAENLDALRRDLDKLKQDHTSYKVTARGQMHIRNLREFTTKNIDAGLFRTLCMSVIRDLCIEMECSAEGVERAASSTNHADYFLINHFTEIRLPNENCRPIPEDIASKFRQVCSHSHEPCLKTLLSIIPCLIQNVKEIYVDCGSTEPQNGLRGLSKDKIDAFVSNVQKAEQEDNFGDLVYEMCQILEQLCIENRDNQAKAEIQEWGERLGIGQMLKSLNRFFQHSQQDIRLYMRLDLFSRNLRDIMTGRVGSDQVYIYLHDFCNVLLSLIGFARCDPSKLVRFELVDSENVPLSCYNESVSYDEFENTYWQRFYITKESEDVLQLYAVARVHVKGQTCEKGAFQSEIVLNAASEEAFDKCMIGIADVAVMKLKDKRPGKLNVVLCSTKKEKILEFHIALKRELGEGLQDIRETDITRCYLKLSSIKPSRKLFLRLLYKWESEAVVFESKDFVTVAYCSFGNASTPEVRLPGKISLLDVKR</sequence>
<name>A0ABN8MPC4_9CNID</name>
<evidence type="ECO:0000256" key="1">
    <source>
        <dbReference type="SAM" id="Coils"/>
    </source>
</evidence>
<protein>
    <submittedName>
        <fullName evidence="2">Uncharacterized protein</fullName>
    </submittedName>
</protein>
<keyword evidence="3" id="KW-1185">Reference proteome</keyword>
<organism evidence="2 3">
    <name type="scientific">Porites evermanni</name>
    <dbReference type="NCBI Taxonomy" id="104178"/>
    <lineage>
        <taxon>Eukaryota</taxon>
        <taxon>Metazoa</taxon>
        <taxon>Cnidaria</taxon>
        <taxon>Anthozoa</taxon>
        <taxon>Hexacorallia</taxon>
        <taxon>Scleractinia</taxon>
        <taxon>Fungiina</taxon>
        <taxon>Poritidae</taxon>
        <taxon>Porites</taxon>
    </lineage>
</organism>
<reference evidence="2 3" key="1">
    <citation type="submission" date="2022-05" db="EMBL/GenBank/DDBJ databases">
        <authorList>
            <consortium name="Genoscope - CEA"/>
            <person name="William W."/>
        </authorList>
    </citation>
    <scope>NUCLEOTIDE SEQUENCE [LARGE SCALE GENOMIC DNA]</scope>
</reference>
<dbReference type="Gene3D" id="2.60.220.30">
    <property type="match status" value="1"/>
</dbReference>
<comment type="caution">
    <text evidence="2">The sequence shown here is derived from an EMBL/GenBank/DDBJ whole genome shotgun (WGS) entry which is preliminary data.</text>
</comment>
<evidence type="ECO:0000313" key="2">
    <source>
        <dbReference type="EMBL" id="CAH3030137.1"/>
    </source>
</evidence>